<reference evidence="2 3" key="1">
    <citation type="submission" date="2016-11" db="EMBL/GenBank/DDBJ databases">
        <authorList>
            <person name="Jaros S."/>
            <person name="Januszkiewicz K."/>
            <person name="Wedrychowicz H."/>
        </authorList>
    </citation>
    <scope>NUCLEOTIDE SEQUENCE [LARGE SCALE GENOMIC DNA]</scope>
    <source>
        <strain evidence="2 3">DSM 25479</strain>
    </source>
</reference>
<dbReference type="OrthoDB" id="9801008at2"/>
<dbReference type="InterPro" id="IPR011256">
    <property type="entry name" value="Reg_factor_effector_dom_sf"/>
</dbReference>
<keyword evidence="3" id="KW-1185">Reference proteome</keyword>
<name>A0A1M6BSB7_9FLAO</name>
<dbReference type="InterPro" id="IPR010499">
    <property type="entry name" value="AraC_E-bd"/>
</dbReference>
<dbReference type="RefSeq" id="WP_073178198.1">
    <property type="nucleotide sequence ID" value="NZ_CP171011.1"/>
</dbReference>
<dbReference type="SUPFAM" id="SSF55136">
    <property type="entry name" value="Probable bacterial effector-binding domain"/>
    <property type="match status" value="1"/>
</dbReference>
<dbReference type="EMBL" id="FQYI01000002">
    <property type="protein sequence ID" value="SHI51680.1"/>
    <property type="molecule type" value="Genomic_DNA"/>
</dbReference>
<dbReference type="STRING" id="1118202.SAMN05443429_102106"/>
<dbReference type="Proteomes" id="UP000184335">
    <property type="component" value="Unassembled WGS sequence"/>
</dbReference>
<dbReference type="Gene3D" id="3.20.80.10">
    <property type="entry name" value="Regulatory factor, effector binding domain"/>
    <property type="match status" value="1"/>
</dbReference>
<proteinExistence type="predicted"/>
<sequence>MKIIGISARTTNKDGQAAADLETLWQKFTAENIVDKIENKTSSDIYCVYTDYKSDYTEDYTVLIGPEVSDFENIPDGLLGREFPEQKFKKFVAKGEMPNAVMETWQTIWNNDSALNRAYTYDYERYTEKSFQKENAEVEIFVAVK</sequence>
<dbReference type="AlphaFoldDB" id="A0A1M6BSB7"/>
<evidence type="ECO:0000259" key="1">
    <source>
        <dbReference type="SMART" id="SM00871"/>
    </source>
</evidence>
<protein>
    <submittedName>
        <fullName evidence="2">Predicted transcriptional regulator YdeE, contains AraC-type DNA-binding domain</fullName>
    </submittedName>
</protein>
<dbReference type="InterPro" id="IPR053182">
    <property type="entry name" value="YobU-like_regulator"/>
</dbReference>
<dbReference type="Pfam" id="PF14526">
    <property type="entry name" value="Cass2"/>
    <property type="match status" value="1"/>
</dbReference>
<keyword evidence="2" id="KW-0238">DNA-binding</keyword>
<evidence type="ECO:0000313" key="2">
    <source>
        <dbReference type="EMBL" id="SHI51680.1"/>
    </source>
</evidence>
<dbReference type="GO" id="GO:0003677">
    <property type="term" value="F:DNA binding"/>
    <property type="evidence" value="ECO:0007669"/>
    <property type="project" value="UniProtKB-KW"/>
</dbReference>
<feature type="domain" description="AraC effector-binding" evidence="1">
    <location>
        <begin position="1"/>
        <end position="145"/>
    </location>
</feature>
<evidence type="ECO:0000313" key="3">
    <source>
        <dbReference type="Proteomes" id="UP000184335"/>
    </source>
</evidence>
<dbReference type="SMART" id="SM00871">
    <property type="entry name" value="AraC_E_bind"/>
    <property type="match status" value="1"/>
</dbReference>
<gene>
    <name evidence="2" type="ORF">SAMN05443429_102106</name>
</gene>
<dbReference type="InterPro" id="IPR029441">
    <property type="entry name" value="Cass2"/>
</dbReference>
<dbReference type="PANTHER" id="PTHR36444">
    <property type="entry name" value="TRANSCRIPTIONAL REGULATOR PROTEIN YOBU-RELATED"/>
    <property type="match status" value="1"/>
</dbReference>
<accession>A0A1M6BSB7</accession>
<dbReference type="PANTHER" id="PTHR36444:SF2">
    <property type="entry name" value="TRANSCRIPTIONAL REGULATOR PROTEIN YOBU-RELATED"/>
    <property type="match status" value="1"/>
</dbReference>
<organism evidence="2 3">
    <name type="scientific">Cruoricaptor ignavus</name>
    <dbReference type="NCBI Taxonomy" id="1118202"/>
    <lineage>
        <taxon>Bacteria</taxon>
        <taxon>Pseudomonadati</taxon>
        <taxon>Bacteroidota</taxon>
        <taxon>Flavobacteriia</taxon>
        <taxon>Flavobacteriales</taxon>
        <taxon>Weeksellaceae</taxon>
        <taxon>Cruoricaptor</taxon>
    </lineage>
</organism>